<dbReference type="InterPro" id="IPR029057">
    <property type="entry name" value="PRTase-like"/>
</dbReference>
<dbReference type="SUPFAM" id="SSF53271">
    <property type="entry name" value="PRTase-like"/>
    <property type="match status" value="1"/>
</dbReference>
<proteinExistence type="predicted"/>
<sequence length="220" mass="25225">MKDKLKSLEFGSYLAWVPKKYKSINEEARKAFELMTAVKGHRINSTGVSFIDMIINIMKKELDELPFRYFFQDRPVLVPIPRSAKSREGTLWVPYEICISLEKNKLGHTEKLLERTKSVAQSSQSQAQDRPSPSEHYNSLSCRSLIGTFDKFVLVDDVITRGHTAMGAAWRLSEAFPNAEIVIFAIFRTVSNPSDFNGLYDPRKGTIEYRPENDDCLRRP</sequence>
<gene>
    <name evidence="2" type="ORF">ENM11_01750</name>
</gene>
<name>A0A7C5Q606_CALS0</name>
<accession>A0A7C5Q606</accession>
<dbReference type="EMBL" id="DRWN01000016">
    <property type="protein sequence ID" value="HHK67867.1"/>
    <property type="molecule type" value="Genomic_DNA"/>
</dbReference>
<evidence type="ECO:0000256" key="1">
    <source>
        <dbReference type="SAM" id="MobiDB-lite"/>
    </source>
</evidence>
<comment type="caution">
    <text evidence="2">The sequence shown here is derived from an EMBL/GenBank/DDBJ whole genome shotgun (WGS) entry which is preliminary data.</text>
</comment>
<feature type="compositionally biased region" description="Low complexity" evidence="1">
    <location>
        <begin position="118"/>
        <end position="128"/>
    </location>
</feature>
<organism evidence="2">
    <name type="scientific">Caldiarchaeum subterraneum</name>
    <dbReference type="NCBI Taxonomy" id="311458"/>
    <lineage>
        <taxon>Archaea</taxon>
        <taxon>Nitrososphaerota</taxon>
        <taxon>Candidatus Caldarchaeales</taxon>
        <taxon>Candidatus Caldarchaeaceae</taxon>
        <taxon>Candidatus Caldarchaeum</taxon>
    </lineage>
</organism>
<evidence type="ECO:0008006" key="3">
    <source>
        <dbReference type="Google" id="ProtNLM"/>
    </source>
</evidence>
<reference evidence="2" key="1">
    <citation type="journal article" date="2020" name="mSystems">
        <title>Genome- and Community-Level Interaction Insights into Carbon Utilization and Element Cycling Functions of Hydrothermarchaeota in Hydrothermal Sediment.</title>
        <authorList>
            <person name="Zhou Z."/>
            <person name="Liu Y."/>
            <person name="Xu W."/>
            <person name="Pan J."/>
            <person name="Luo Z.H."/>
            <person name="Li M."/>
        </authorList>
    </citation>
    <scope>NUCLEOTIDE SEQUENCE [LARGE SCALE GENOMIC DNA]</scope>
    <source>
        <strain evidence="2">SpSt-1056</strain>
    </source>
</reference>
<dbReference type="AlphaFoldDB" id="A0A7C5Q606"/>
<evidence type="ECO:0000313" key="2">
    <source>
        <dbReference type="EMBL" id="HHK67867.1"/>
    </source>
</evidence>
<protein>
    <recommendedName>
        <fullName evidence="3">Phosphoribosyltransferase domain-containing protein</fullName>
    </recommendedName>
</protein>
<feature type="region of interest" description="Disordered" evidence="1">
    <location>
        <begin position="117"/>
        <end position="137"/>
    </location>
</feature>